<protein>
    <recommendedName>
        <fullName evidence="4">Secreted protein</fullName>
    </recommendedName>
</protein>
<proteinExistence type="predicted"/>
<feature type="chain" id="PRO_5045307185" description="Secreted protein" evidence="1">
    <location>
        <begin position="22"/>
        <end position="130"/>
    </location>
</feature>
<gene>
    <name evidence="2" type="ORF">N4264_07765</name>
</gene>
<reference evidence="2" key="1">
    <citation type="submission" date="2022-09" db="EMBL/GenBank/DDBJ databases">
        <title>Tahibacter sp. nov., isolated from a fresh water.</title>
        <authorList>
            <person name="Baek J.H."/>
            <person name="Lee J.K."/>
            <person name="Kim J.M."/>
            <person name="Jeon C.O."/>
        </authorList>
    </citation>
    <scope>NUCLEOTIDE SEQUENCE</scope>
    <source>
        <strain evidence="2">W38</strain>
    </source>
</reference>
<sequence>MFMRHLGAVALGVLFAASVHAADKSPAADSVGAADAGMRAYVDPETGRLVDRPVTAEQARAATMGPTVDISKIQMIQHANGTKQWKFNGQADEMMVATRAADGSLQMRCAEHGTVHSQEVEPVLETRDDR</sequence>
<evidence type="ECO:0008006" key="4">
    <source>
        <dbReference type="Google" id="ProtNLM"/>
    </source>
</evidence>
<dbReference type="Proteomes" id="UP001064632">
    <property type="component" value="Chromosome"/>
</dbReference>
<evidence type="ECO:0000313" key="2">
    <source>
        <dbReference type="EMBL" id="UXI69530.1"/>
    </source>
</evidence>
<keyword evidence="3" id="KW-1185">Reference proteome</keyword>
<dbReference type="EMBL" id="CP104694">
    <property type="protein sequence ID" value="UXI69530.1"/>
    <property type="molecule type" value="Genomic_DNA"/>
</dbReference>
<accession>A0ABY6BKG5</accession>
<evidence type="ECO:0000313" key="3">
    <source>
        <dbReference type="Proteomes" id="UP001064632"/>
    </source>
</evidence>
<name>A0ABY6BKG5_9GAMM</name>
<evidence type="ECO:0000256" key="1">
    <source>
        <dbReference type="SAM" id="SignalP"/>
    </source>
</evidence>
<feature type="signal peptide" evidence="1">
    <location>
        <begin position="1"/>
        <end position="21"/>
    </location>
</feature>
<organism evidence="2 3">
    <name type="scientific">Tahibacter amnicola</name>
    <dbReference type="NCBI Taxonomy" id="2976241"/>
    <lineage>
        <taxon>Bacteria</taxon>
        <taxon>Pseudomonadati</taxon>
        <taxon>Pseudomonadota</taxon>
        <taxon>Gammaproteobacteria</taxon>
        <taxon>Lysobacterales</taxon>
        <taxon>Rhodanobacteraceae</taxon>
        <taxon>Tahibacter</taxon>
    </lineage>
</organism>
<keyword evidence="1" id="KW-0732">Signal</keyword>
<dbReference type="NCBIfam" id="NF047450">
    <property type="entry name" value="post-PEP-CTERM_1"/>
    <property type="match status" value="1"/>
</dbReference>
<dbReference type="RefSeq" id="WP_261696484.1">
    <property type="nucleotide sequence ID" value="NZ_CP104694.1"/>
</dbReference>